<evidence type="ECO:0000313" key="10">
    <source>
        <dbReference type="Proteomes" id="UP000199548"/>
    </source>
</evidence>
<comment type="similarity">
    <text evidence="1 4 7">Belongs to the aldehyde dehydrogenase family.</text>
</comment>
<feature type="domain" description="Aldehyde dehydrogenase" evidence="8">
    <location>
        <begin position="22"/>
        <end position="447"/>
    </location>
</feature>
<dbReference type="PROSITE" id="PS00070">
    <property type="entry name" value="ALDEHYDE_DEHYDR_CYS"/>
    <property type="match status" value="1"/>
</dbReference>
<feature type="active site" evidence="5">
    <location>
        <position position="259"/>
    </location>
</feature>
<keyword evidence="10" id="KW-1185">Reference proteome</keyword>
<dbReference type="SUPFAM" id="SSF53720">
    <property type="entry name" value="ALDH-like"/>
    <property type="match status" value="1"/>
</dbReference>
<name>A0A1I3NRU7_9BURK</name>
<dbReference type="STRING" id="420953.SAMN05192543_105492"/>
<dbReference type="AlphaFoldDB" id="A0A1I3NRU7"/>
<feature type="active site" evidence="5 6">
    <location>
        <position position="225"/>
    </location>
</feature>
<proteinExistence type="inferred from homology"/>
<evidence type="ECO:0000259" key="8">
    <source>
        <dbReference type="Pfam" id="PF00171"/>
    </source>
</evidence>
<sequence>MNMNERDMPGIAIPVEFEQCFARQRAAYLAEPNPPYAQRVADLKSLARMLKENRAAFIEAINLDYGNRSEFETLFSEFFVVLEGIRDAIKHLKRWMKPSKRRLDATLYPLAKNRVIPQPLGVIGVIVPWNFPLNLSFAPLTSIFAAGNRAMVKMSENSAHLARLLAATSPKYFSPDKLTFFEDAGGRGPAFSSLPFDHLLFTGSGQTGRSVMANAARNLTPVTLELGGKSPAIVAEDYPIETAAKRVMWLKLLNAGQICTNIDYLFLPETQVDAFVAAAKQLLSERYPDINGGDYTSIIDERSFQRLKDTLDDAKAKGATLINLAAGQTPDSKLRKFPPHIVLNPTDDMVLMQREIFGPILPIKTYRDHEEVIRYITGRDRPLAIYPFSHDKQVQDLYIDRVMSGGVSVNEGILHVAQHDMPFGGVGASGMGHYHGHEGFITFSKLRPVFYQARFSSIQMMFQPPYTSRTMKLMNLLVKLKG</sequence>
<evidence type="ECO:0000256" key="7">
    <source>
        <dbReference type="RuleBase" id="RU003345"/>
    </source>
</evidence>
<dbReference type="InterPro" id="IPR016160">
    <property type="entry name" value="Ald_DH_CS_CYS"/>
</dbReference>
<reference evidence="9 10" key="1">
    <citation type="submission" date="2016-10" db="EMBL/GenBank/DDBJ databases">
        <authorList>
            <person name="de Groot N.N."/>
        </authorList>
    </citation>
    <scope>NUCLEOTIDE SEQUENCE [LARGE SCALE GENOMIC DNA]</scope>
    <source>
        <strain evidence="9 10">LMG 23650</strain>
    </source>
</reference>
<dbReference type="PROSITE" id="PS00687">
    <property type="entry name" value="ALDEHYDE_DEHYDR_GLU"/>
    <property type="match status" value="1"/>
</dbReference>
<dbReference type="InterPro" id="IPR016161">
    <property type="entry name" value="Ald_DH/histidinol_DH"/>
</dbReference>
<gene>
    <name evidence="9" type="ORF">SAMN05192543_105492</name>
</gene>
<dbReference type="Proteomes" id="UP000199548">
    <property type="component" value="Unassembled WGS sequence"/>
</dbReference>
<dbReference type="Pfam" id="PF00171">
    <property type="entry name" value="Aldedh"/>
    <property type="match status" value="1"/>
</dbReference>
<accession>A0A1I3NRU7</accession>
<evidence type="ECO:0000256" key="3">
    <source>
        <dbReference type="ARBA" id="ARBA00023027"/>
    </source>
</evidence>
<dbReference type="EMBL" id="FOQU01000005">
    <property type="protein sequence ID" value="SFJ11929.1"/>
    <property type="molecule type" value="Genomic_DNA"/>
</dbReference>
<dbReference type="InterPro" id="IPR016163">
    <property type="entry name" value="Ald_DH_C"/>
</dbReference>
<dbReference type="GO" id="GO:0005737">
    <property type="term" value="C:cytoplasm"/>
    <property type="evidence" value="ECO:0007669"/>
    <property type="project" value="TreeGrafter"/>
</dbReference>
<dbReference type="InterPro" id="IPR016162">
    <property type="entry name" value="Ald_DH_N"/>
</dbReference>
<evidence type="ECO:0000256" key="5">
    <source>
        <dbReference type="PIRSR" id="PIRSR036492-1"/>
    </source>
</evidence>
<evidence type="ECO:0000256" key="1">
    <source>
        <dbReference type="ARBA" id="ARBA00009986"/>
    </source>
</evidence>
<evidence type="ECO:0000313" key="9">
    <source>
        <dbReference type="EMBL" id="SFJ11929.1"/>
    </source>
</evidence>
<dbReference type="InterPro" id="IPR029510">
    <property type="entry name" value="Ald_DH_CS_GLU"/>
</dbReference>
<dbReference type="PANTHER" id="PTHR43570">
    <property type="entry name" value="ALDEHYDE DEHYDROGENASE"/>
    <property type="match status" value="1"/>
</dbReference>
<dbReference type="Gene3D" id="3.40.605.10">
    <property type="entry name" value="Aldehyde Dehydrogenase, Chain A, domain 1"/>
    <property type="match status" value="1"/>
</dbReference>
<protein>
    <recommendedName>
        <fullName evidence="4">Aldehyde dehydrogenase</fullName>
    </recommendedName>
</protein>
<evidence type="ECO:0000256" key="6">
    <source>
        <dbReference type="PROSITE-ProRule" id="PRU10007"/>
    </source>
</evidence>
<keyword evidence="3" id="KW-0520">NAD</keyword>
<evidence type="ECO:0000256" key="4">
    <source>
        <dbReference type="PIRNR" id="PIRNR036492"/>
    </source>
</evidence>
<dbReference type="CDD" id="cd07133">
    <property type="entry name" value="ALDH_CALDH_CalB"/>
    <property type="match status" value="1"/>
</dbReference>
<dbReference type="PIRSF" id="PIRSF036492">
    <property type="entry name" value="ALDH"/>
    <property type="match status" value="1"/>
</dbReference>
<dbReference type="InterPro" id="IPR012394">
    <property type="entry name" value="Aldehyde_DH_NAD(P)"/>
</dbReference>
<dbReference type="InterPro" id="IPR015590">
    <property type="entry name" value="Aldehyde_DH_dom"/>
</dbReference>
<dbReference type="PANTHER" id="PTHR43570:SF20">
    <property type="entry name" value="ALDEHYDE DEHYDROGENASE ALDX-RELATED"/>
    <property type="match status" value="1"/>
</dbReference>
<dbReference type="GO" id="GO:0004029">
    <property type="term" value="F:aldehyde dehydrogenase (NAD+) activity"/>
    <property type="evidence" value="ECO:0007669"/>
    <property type="project" value="TreeGrafter"/>
</dbReference>
<dbReference type="GO" id="GO:0006081">
    <property type="term" value="P:aldehyde metabolic process"/>
    <property type="evidence" value="ECO:0007669"/>
    <property type="project" value="InterPro"/>
</dbReference>
<evidence type="ECO:0000256" key="2">
    <source>
        <dbReference type="ARBA" id="ARBA00023002"/>
    </source>
</evidence>
<organism evidence="9 10">
    <name type="scientific">Paraburkholderia megapolitana</name>
    <dbReference type="NCBI Taxonomy" id="420953"/>
    <lineage>
        <taxon>Bacteria</taxon>
        <taxon>Pseudomonadati</taxon>
        <taxon>Pseudomonadota</taxon>
        <taxon>Betaproteobacteria</taxon>
        <taxon>Burkholderiales</taxon>
        <taxon>Burkholderiaceae</taxon>
        <taxon>Paraburkholderia</taxon>
    </lineage>
</organism>
<dbReference type="Gene3D" id="3.40.309.10">
    <property type="entry name" value="Aldehyde Dehydrogenase, Chain A, domain 2"/>
    <property type="match status" value="1"/>
</dbReference>
<keyword evidence="2 4" id="KW-0560">Oxidoreductase</keyword>
<dbReference type="RefSeq" id="WP_211367936.1">
    <property type="nucleotide sequence ID" value="NZ_CP041745.1"/>
</dbReference>